<feature type="region of interest" description="Disordered" evidence="1">
    <location>
        <begin position="405"/>
        <end position="429"/>
    </location>
</feature>
<dbReference type="EMBL" id="NRDI02000003">
    <property type="protein sequence ID" value="KAI1518110.1"/>
    <property type="molecule type" value="Genomic_DNA"/>
</dbReference>
<reference evidence="4" key="3">
    <citation type="journal article" date="2022" name="bioRxiv">
        <title>A global pangenome for the wheat fungal pathogen Pyrenophora tritici-repentis and prediction of effector protein structural homology.</title>
        <authorList>
            <person name="Moolhuijzen P."/>
            <person name="See P.T."/>
            <person name="Shi G."/>
            <person name="Powell H.R."/>
            <person name="Cockram J."/>
            <person name="Jorgensen L.N."/>
            <person name="Benslimane H."/>
            <person name="Strelkov S.E."/>
            <person name="Turner J."/>
            <person name="Liu Z."/>
            <person name="Moffat C.S."/>
        </authorList>
    </citation>
    <scope>NUCLEOTIDE SEQUENCE</scope>
    <source>
        <strain evidence="4">86-124</strain>
    </source>
</reference>
<keyword evidence="2" id="KW-0472">Membrane</keyword>
<dbReference type="Proteomes" id="UP000245464">
    <property type="component" value="Chromosome 1"/>
</dbReference>
<feature type="transmembrane region" description="Helical" evidence="2">
    <location>
        <begin position="175"/>
        <end position="194"/>
    </location>
</feature>
<gene>
    <name evidence="4" type="ORF">Ptr86124_003411</name>
    <name evidence="3" type="ORF">PtrM4_024210</name>
</gene>
<feature type="transmembrane region" description="Helical" evidence="2">
    <location>
        <begin position="347"/>
        <end position="368"/>
    </location>
</feature>
<sequence>MNIAMLPPTQFYPSSDFVHNYWQVPYNILWLLWHLWLQLPDLHIIALLCLPPLLFWVFISPLQCGFPQAYASCDWRYWSDSSEARNVSSSCPIDKHLFETPTQPVCLMAYAILSLVLVFSLIACRSCPRSLLKVSFWLQFLVTVAIRCLSSFSGLTTQLGWSALIWNSNSIGKFVWLWIMVEAPFWNWTYLGFYEDYYFQEGTRTVYDQVGRPVWIFISEKTGKKNEDTSYHPYGSIFRLWRDIAVRLSYYHVIDNTIHVLWFRYFNTEAPYTTYLNNSELLTMVLLTTLVTYTYARMHTHVHFDHDDEESGLLVDIKSSIPSPIHLALRDLFSSVPWQHDFRAPSAVRYGCMVVFGVLATGATATWHIPDFPMYWSVLAEFMFVGWLRSFRHVEAGMKRVREEKHRRKAGGICEEKGQQRATPPDESW</sequence>
<reference evidence="5" key="4">
    <citation type="journal article" date="2022" name="Microb. Genom.">
        <title>A global pangenome for the wheat fungal pathogen Pyrenophora tritici-repentis and prediction of effector protein structural homology.</title>
        <authorList>
            <person name="Moolhuijzen P.M."/>
            <person name="See P.T."/>
            <person name="Shi G."/>
            <person name="Powell H.R."/>
            <person name="Cockram J."/>
            <person name="Jorgensen L.N."/>
            <person name="Benslimane H."/>
            <person name="Strelkov S.E."/>
            <person name="Turner J."/>
            <person name="Liu Z."/>
            <person name="Moffat C.S."/>
        </authorList>
    </citation>
    <scope>NUCLEOTIDE SEQUENCE [LARGE SCALE GENOMIC DNA]</scope>
</reference>
<keyword evidence="2" id="KW-0812">Transmembrane</keyword>
<keyword evidence="5" id="KW-1185">Reference proteome</keyword>
<evidence type="ECO:0000256" key="1">
    <source>
        <dbReference type="SAM" id="MobiDB-lite"/>
    </source>
</evidence>
<keyword evidence="2" id="KW-1133">Transmembrane helix</keyword>
<proteinExistence type="predicted"/>
<protein>
    <submittedName>
        <fullName evidence="4">Uncharacterized protein</fullName>
    </submittedName>
</protein>
<organism evidence="4 5">
    <name type="scientific">Pyrenophora tritici-repentis</name>
    <dbReference type="NCBI Taxonomy" id="45151"/>
    <lineage>
        <taxon>Eukaryota</taxon>
        <taxon>Fungi</taxon>
        <taxon>Dikarya</taxon>
        <taxon>Ascomycota</taxon>
        <taxon>Pezizomycotina</taxon>
        <taxon>Dothideomycetes</taxon>
        <taxon>Pleosporomycetidae</taxon>
        <taxon>Pleosporales</taxon>
        <taxon>Pleosporineae</taxon>
        <taxon>Pleosporaceae</taxon>
        <taxon>Pyrenophora</taxon>
    </lineage>
</organism>
<evidence type="ECO:0000256" key="2">
    <source>
        <dbReference type="SAM" id="Phobius"/>
    </source>
</evidence>
<feature type="transmembrane region" description="Helical" evidence="2">
    <location>
        <begin position="44"/>
        <end position="62"/>
    </location>
</feature>
<feature type="transmembrane region" description="Helical" evidence="2">
    <location>
        <begin position="136"/>
        <end position="155"/>
    </location>
</feature>
<evidence type="ECO:0000313" key="3">
    <source>
        <dbReference type="EMBL" id="KAF7578181.1"/>
    </source>
</evidence>
<dbReference type="EMBL" id="NQIK02000001">
    <property type="protein sequence ID" value="KAF7578181.1"/>
    <property type="molecule type" value="Genomic_DNA"/>
</dbReference>
<accession>A0A317B4W5</accession>
<dbReference type="OrthoDB" id="3685345at2759"/>
<comment type="caution">
    <text evidence="4">The sequence shown here is derived from an EMBL/GenBank/DDBJ whole genome shotgun (WGS) entry which is preliminary data.</text>
</comment>
<feature type="transmembrane region" description="Helical" evidence="2">
    <location>
        <begin position="20"/>
        <end position="37"/>
    </location>
</feature>
<reference evidence="3" key="1">
    <citation type="journal article" date="2018" name="BMC Genomics">
        <title>Comparative genomics of the wheat fungal pathogen Pyrenophora tritici-repentis reveals chromosomal variations and genome plasticity.</title>
        <authorList>
            <person name="Moolhuijzen P."/>
            <person name="See P.T."/>
            <person name="Hane J.K."/>
            <person name="Shi G."/>
            <person name="Liu Z."/>
            <person name="Oliver R.P."/>
            <person name="Moffat C.S."/>
        </authorList>
    </citation>
    <scope>NUCLEOTIDE SEQUENCE [LARGE SCALE GENOMIC DNA]</scope>
    <source>
        <strain evidence="3">M4</strain>
    </source>
</reference>
<feature type="transmembrane region" description="Helical" evidence="2">
    <location>
        <begin position="374"/>
        <end position="391"/>
    </location>
</feature>
<reference evidence="4" key="2">
    <citation type="submission" date="2021-05" db="EMBL/GenBank/DDBJ databases">
        <authorList>
            <person name="Moolhuijzen P.M."/>
            <person name="Moffat C.S."/>
        </authorList>
    </citation>
    <scope>NUCLEOTIDE SEQUENCE</scope>
    <source>
        <strain evidence="4">86-124</strain>
    </source>
</reference>
<name>A0A317B4W5_9PLEO</name>
<dbReference type="Proteomes" id="UP000249757">
    <property type="component" value="Unassembled WGS sequence"/>
</dbReference>
<feature type="transmembrane region" description="Helical" evidence="2">
    <location>
        <begin position="107"/>
        <end position="124"/>
    </location>
</feature>
<evidence type="ECO:0000313" key="4">
    <source>
        <dbReference type="EMBL" id="KAI1518110.1"/>
    </source>
</evidence>
<dbReference type="AlphaFoldDB" id="A0A317B4W5"/>
<evidence type="ECO:0000313" key="5">
    <source>
        <dbReference type="Proteomes" id="UP000249757"/>
    </source>
</evidence>